<organism evidence="3">
    <name type="scientific">Streptantibioticus silvisoli</name>
    <dbReference type="NCBI Taxonomy" id="2705255"/>
    <lineage>
        <taxon>Bacteria</taxon>
        <taxon>Bacillati</taxon>
        <taxon>Actinomycetota</taxon>
        <taxon>Actinomycetes</taxon>
        <taxon>Kitasatosporales</taxon>
        <taxon>Streptomycetaceae</taxon>
        <taxon>Streptantibioticus</taxon>
    </lineage>
</organism>
<keyword evidence="1" id="KW-0472">Membrane</keyword>
<feature type="transmembrane region" description="Helical" evidence="1">
    <location>
        <begin position="29"/>
        <end position="51"/>
    </location>
</feature>
<name>A0AA90H2W7_9ACTN</name>
<reference evidence="3 4" key="1">
    <citation type="submission" date="2023-05" db="EMBL/GenBank/DDBJ databases">
        <title>Streptantibioticus silvisoli sp. nov., acidotolerant actinomycetes 1 from pine litter.</title>
        <authorList>
            <person name="Swiecimska M."/>
            <person name="Golinska P."/>
            <person name="Sangal V."/>
            <person name="Wachnowicz B."/>
            <person name="Goodfellow M."/>
        </authorList>
    </citation>
    <scope>NUCLEOTIDE SEQUENCE</scope>
    <source>
        <strain evidence="3">SL13</strain>
        <strain evidence="2 4">SL54</strain>
    </source>
</reference>
<gene>
    <name evidence="2" type="ORF">POF43_007780</name>
    <name evidence="3" type="ORF">POF50_007765</name>
</gene>
<accession>A0AA90H2W7</accession>
<evidence type="ECO:0000256" key="1">
    <source>
        <dbReference type="SAM" id="Phobius"/>
    </source>
</evidence>
<evidence type="ECO:0000313" key="3">
    <source>
        <dbReference type="EMBL" id="MDI5969242.1"/>
    </source>
</evidence>
<dbReference type="AlphaFoldDB" id="A0AA90H2W7"/>
<evidence type="ECO:0000313" key="4">
    <source>
        <dbReference type="Proteomes" id="UP001156398"/>
    </source>
</evidence>
<feature type="transmembrane region" description="Helical" evidence="1">
    <location>
        <begin position="63"/>
        <end position="81"/>
    </location>
</feature>
<dbReference type="EMBL" id="JABXJJ020000008">
    <property type="protein sequence ID" value="MDI5969242.1"/>
    <property type="molecule type" value="Genomic_DNA"/>
</dbReference>
<comment type="caution">
    <text evidence="3">The sequence shown here is derived from an EMBL/GenBank/DDBJ whole genome shotgun (WGS) entry which is preliminary data.</text>
</comment>
<dbReference type="Proteomes" id="UP001156398">
    <property type="component" value="Unassembled WGS sequence"/>
</dbReference>
<keyword evidence="1" id="KW-0812">Transmembrane</keyword>
<sequence>MSGAVAVPAALAVVYCLYAAFVAGDNGWSTGLTWLIALVSAAVLFVLCYAVGRWQHGRQSETVAVAYAVLLGVAMGYLLSLNSHRSVMSSTGVALLSALAFGASVYYIAHTNMQNRRARRRGRRLS</sequence>
<evidence type="ECO:0000313" key="2">
    <source>
        <dbReference type="EMBL" id="MDI5962611.1"/>
    </source>
</evidence>
<dbReference type="RefSeq" id="WP_271316011.1">
    <property type="nucleotide sequence ID" value="NZ_JAAGKO020000007.1"/>
</dbReference>
<keyword evidence="1" id="KW-1133">Transmembrane helix</keyword>
<proteinExistence type="predicted"/>
<dbReference type="EMBL" id="JAAGKO020000007">
    <property type="protein sequence ID" value="MDI5962611.1"/>
    <property type="molecule type" value="Genomic_DNA"/>
</dbReference>
<protein>
    <submittedName>
        <fullName evidence="3">Uncharacterized protein</fullName>
    </submittedName>
</protein>
<keyword evidence="4" id="KW-1185">Reference proteome</keyword>
<feature type="transmembrane region" description="Helical" evidence="1">
    <location>
        <begin position="87"/>
        <end position="109"/>
    </location>
</feature>